<proteinExistence type="predicted"/>
<accession>A0A919RH48</accession>
<sequence>MSVDEGEPYLTGGDTCGYVSGQHEFPQNGAGQSKAGHPGVQSHPTGSVVVQYEVQVVSQQGTRKMIFGHEG</sequence>
<feature type="region of interest" description="Disordered" evidence="1">
    <location>
        <begin position="1"/>
        <end position="44"/>
    </location>
</feature>
<dbReference type="EMBL" id="BOOW01000026">
    <property type="protein sequence ID" value="GII93748.1"/>
    <property type="molecule type" value="Genomic_DNA"/>
</dbReference>
<evidence type="ECO:0000256" key="1">
    <source>
        <dbReference type="SAM" id="MobiDB-lite"/>
    </source>
</evidence>
<comment type="caution">
    <text evidence="2">The sequence shown here is derived from an EMBL/GenBank/DDBJ whole genome shotgun (WGS) entry which is preliminary data.</text>
</comment>
<gene>
    <name evidence="2" type="ORF">Ssi02_39790</name>
</gene>
<dbReference type="AlphaFoldDB" id="A0A919RH48"/>
<evidence type="ECO:0000313" key="3">
    <source>
        <dbReference type="Proteomes" id="UP000606172"/>
    </source>
</evidence>
<evidence type="ECO:0000313" key="2">
    <source>
        <dbReference type="EMBL" id="GII93748.1"/>
    </source>
</evidence>
<keyword evidence="3" id="KW-1185">Reference proteome</keyword>
<protein>
    <submittedName>
        <fullName evidence="2">Uncharacterized protein</fullName>
    </submittedName>
</protein>
<reference evidence="2" key="1">
    <citation type="submission" date="2021-01" db="EMBL/GenBank/DDBJ databases">
        <title>Whole genome shotgun sequence of Sinosporangium siamense NBRC 109515.</title>
        <authorList>
            <person name="Komaki H."/>
            <person name="Tamura T."/>
        </authorList>
    </citation>
    <scope>NUCLEOTIDE SEQUENCE</scope>
    <source>
        <strain evidence="2">NBRC 109515</strain>
    </source>
</reference>
<name>A0A919RH48_9ACTN</name>
<dbReference type="Proteomes" id="UP000606172">
    <property type="component" value="Unassembled WGS sequence"/>
</dbReference>
<organism evidence="2 3">
    <name type="scientific">Sinosporangium siamense</name>
    <dbReference type="NCBI Taxonomy" id="1367973"/>
    <lineage>
        <taxon>Bacteria</taxon>
        <taxon>Bacillati</taxon>
        <taxon>Actinomycetota</taxon>
        <taxon>Actinomycetes</taxon>
        <taxon>Streptosporangiales</taxon>
        <taxon>Streptosporangiaceae</taxon>
        <taxon>Sinosporangium</taxon>
    </lineage>
</organism>